<evidence type="ECO:0000313" key="3">
    <source>
        <dbReference type="Proteomes" id="UP000534332"/>
    </source>
</evidence>
<reference evidence="2 3" key="1">
    <citation type="submission" date="2020-02" db="EMBL/GenBank/DDBJ databases">
        <authorList>
            <person name="Ashton P.M."/>
            <person name="Dallman T."/>
            <person name="Nair S."/>
            <person name="De Pinna E."/>
            <person name="Peters T."/>
            <person name="Grant K."/>
        </authorList>
    </citation>
    <scope>NUCLEOTIDE SEQUENCE [LARGE SCALE GENOMIC DNA]</scope>
    <source>
        <strain evidence="2 3">188143</strain>
    </source>
</reference>
<evidence type="ECO:0000256" key="1">
    <source>
        <dbReference type="SAM" id="SignalP"/>
    </source>
</evidence>
<feature type="signal peptide" evidence="1">
    <location>
        <begin position="1"/>
        <end position="22"/>
    </location>
</feature>
<proteinExistence type="predicted"/>
<dbReference type="Proteomes" id="UP000534332">
    <property type="component" value="Unassembled WGS sequence"/>
</dbReference>
<feature type="chain" id="PRO_5042928128" evidence="1">
    <location>
        <begin position="23"/>
        <end position="47"/>
    </location>
</feature>
<dbReference type="EMBL" id="AASSGK010000167">
    <property type="protein sequence ID" value="EFG2164126.1"/>
    <property type="molecule type" value="Genomic_DNA"/>
</dbReference>
<organism evidence="2 3">
    <name type="scientific">Escherichia coli</name>
    <dbReference type="NCBI Taxonomy" id="562"/>
    <lineage>
        <taxon>Bacteria</taxon>
        <taxon>Pseudomonadati</taxon>
        <taxon>Pseudomonadota</taxon>
        <taxon>Gammaproteobacteria</taxon>
        <taxon>Enterobacterales</taxon>
        <taxon>Enterobacteriaceae</taxon>
        <taxon>Escherichia</taxon>
    </lineage>
</organism>
<gene>
    <name evidence="2" type="ORF">BRV02_005345</name>
</gene>
<name>A0AAN3H5D5_ECOLX</name>
<evidence type="ECO:0000313" key="2">
    <source>
        <dbReference type="EMBL" id="EFG2164126.1"/>
    </source>
</evidence>
<feature type="non-terminal residue" evidence="2">
    <location>
        <position position="47"/>
    </location>
</feature>
<sequence length="47" mass="4910">MKKIIAVSALAVVGMFSGQALADRGKTGFYMTGKAGASVVTQTDQRF</sequence>
<dbReference type="AlphaFoldDB" id="A0AAN3H5D5"/>
<comment type="caution">
    <text evidence="2">The sequence shown here is derived from an EMBL/GenBank/DDBJ whole genome shotgun (WGS) entry which is preliminary data.</text>
</comment>
<accession>A0AAN3H5D5</accession>
<keyword evidence="1" id="KW-0732">Signal</keyword>
<protein>
    <submittedName>
        <fullName evidence="2">Porin family protein</fullName>
    </submittedName>
</protein>